<evidence type="ECO:0000256" key="12">
    <source>
        <dbReference type="ARBA" id="ARBA00022842"/>
    </source>
</evidence>
<evidence type="ECO:0000256" key="6">
    <source>
        <dbReference type="ARBA" id="ARBA00009999"/>
    </source>
</evidence>
<sequence length="519" mass="58954">MAAESTRYLEFFKHIGKLKHIKRTGWVLRNVKEPETISGHMYRMAIMAFLLDEKDNVNRDRVLKMSLVHDMAECIVGDLTPHCGVSDDDKHKREVSAMEHFKTLLGEKAGNEMYNMFLEYEEQKTAEAQLVKDLDKFDMILQAFEYETDQNRSGSLLIGVANKMRGFTIMTIVFLALNLAIVDFADATNCTTIKPKSFPHSFPIVHHTTNPQSTKVQVEMELLLPPVDQDMWGIDFNIYQDSLLSGGREHIGWVAFISKTQPSVRDEVRVACVGDWPSVKVPSNWSTPTTDMKHPRHAIIQVEERKVTVLEVIKGIVRPVAQRDCPRPYPHFPDIIVKAECYKGTCAEIRQCQREHTTEVSFTSNEVQDSTIQTTTEQQFTTETTTINQLTTEPTTINQLTSEPTTVMDQFTTTIEPPQFTTTIEPQFTTTMIQSTSTNVNPTTAEIYQTTEPQTTSLTHDSTTTEAHQTKDNTAMSKNKQTAVWWGLSVALMVLAAVCVTAALYRRHRRKQLVGRVWD</sequence>
<keyword evidence="15" id="KW-1133">Transmembrane helix</keyword>
<evidence type="ECO:0000259" key="16">
    <source>
        <dbReference type="SMART" id="SM00471"/>
    </source>
</evidence>
<feature type="compositionally biased region" description="Low complexity" evidence="14">
    <location>
        <begin position="455"/>
        <end position="465"/>
    </location>
</feature>
<dbReference type="Proteomes" id="UP001286313">
    <property type="component" value="Unassembled WGS sequence"/>
</dbReference>
<keyword evidence="10" id="KW-0479">Metal-binding</keyword>
<dbReference type="Pfam" id="PF13023">
    <property type="entry name" value="HD_3"/>
    <property type="match status" value="1"/>
</dbReference>
<evidence type="ECO:0000256" key="2">
    <source>
        <dbReference type="ARBA" id="ARBA00001936"/>
    </source>
</evidence>
<dbReference type="GO" id="GO:0046872">
    <property type="term" value="F:metal ion binding"/>
    <property type="evidence" value="ECO:0007669"/>
    <property type="project" value="UniProtKB-KW"/>
</dbReference>
<dbReference type="AlphaFoldDB" id="A0AAE1KH35"/>
<evidence type="ECO:0000256" key="8">
    <source>
        <dbReference type="ARBA" id="ARBA00012964"/>
    </source>
</evidence>
<comment type="subunit">
    <text evidence="7">Homodimer.</text>
</comment>
<evidence type="ECO:0000256" key="3">
    <source>
        <dbReference type="ARBA" id="ARBA00001941"/>
    </source>
</evidence>
<evidence type="ECO:0000256" key="7">
    <source>
        <dbReference type="ARBA" id="ARBA00011738"/>
    </source>
</evidence>
<evidence type="ECO:0000256" key="14">
    <source>
        <dbReference type="SAM" id="MobiDB-lite"/>
    </source>
</evidence>
<organism evidence="17 18">
    <name type="scientific">Petrolisthes cinctipes</name>
    <name type="common">Flat porcelain crab</name>
    <dbReference type="NCBI Taxonomy" id="88211"/>
    <lineage>
        <taxon>Eukaryota</taxon>
        <taxon>Metazoa</taxon>
        <taxon>Ecdysozoa</taxon>
        <taxon>Arthropoda</taxon>
        <taxon>Crustacea</taxon>
        <taxon>Multicrustacea</taxon>
        <taxon>Malacostraca</taxon>
        <taxon>Eumalacostraca</taxon>
        <taxon>Eucarida</taxon>
        <taxon>Decapoda</taxon>
        <taxon>Pleocyemata</taxon>
        <taxon>Anomura</taxon>
        <taxon>Galatheoidea</taxon>
        <taxon>Porcellanidae</taxon>
        <taxon>Petrolisthes</taxon>
    </lineage>
</organism>
<dbReference type="FunFam" id="1.10.3210.10:FF:000011">
    <property type="entry name" value="HD domain-containing protein 2"/>
    <property type="match status" value="1"/>
</dbReference>
<accession>A0AAE1KH35</accession>
<comment type="cofactor">
    <cofactor evidence="3">
        <name>Co(2+)</name>
        <dbReference type="ChEBI" id="CHEBI:48828"/>
    </cofactor>
</comment>
<comment type="function">
    <text evidence="5">Catalyzes the dephosphorylation of the nucleoside 5'-monophosphates deoxyadenosine monophosphate (dAMP), deoxycytidine monophosphate (dCMP), deoxyguanosine monophosphate (dGMP) and deoxythymidine monophosphate (dTMP).</text>
</comment>
<comment type="catalytic activity">
    <reaction evidence="1">
        <text>a 2'-deoxyribonucleoside 5'-phosphate + H2O = a 2'-deoxyribonucleoside + phosphate</text>
        <dbReference type="Rhea" id="RHEA:36167"/>
        <dbReference type="ChEBI" id="CHEBI:15377"/>
        <dbReference type="ChEBI" id="CHEBI:18274"/>
        <dbReference type="ChEBI" id="CHEBI:43474"/>
        <dbReference type="ChEBI" id="CHEBI:65317"/>
        <dbReference type="EC" id="3.1.3.89"/>
    </reaction>
</comment>
<feature type="transmembrane region" description="Helical" evidence="15">
    <location>
        <begin position="483"/>
        <end position="505"/>
    </location>
</feature>
<dbReference type="GO" id="GO:0005737">
    <property type="term" value="C:cytoplasm"/>
    <property type="evidence" value="ECO:0007669"/>
    <property type="project" value="TreeGrafter"/>
</dbReference>
<feature type="domain" description="HD/PDEase" evidence="16">
    <location>
        <begin position="33"/>
        <end position="149"/>
    </location>
</feature>
<dbReference type="EMBL" id="JAWQEG010002329">
    <property type="protein sequence ID" value="KAK3872692.1"/>
    <property type="molecule type" value="Genomic_DNA"/>
</dbReference>
<dbReference type="GO" id="GO:0009159">
    <property type="term" value="P:deoxyribonucleoside monophosphate catabolic process"/>
    <property type="evidence" value="ECO:0007669"/>
    <property type="project" value="UniProtKB-ARBA"/>
</dbReference>
<keyword evidence="15" id="KW-0472">Membrane</keyword>
<proteinExistence type="inferred from homology"/>
<evidence type="ECO:0000256" key="5">
    <source>
        <dbReference type="ARBA" id="ARBA00004074"/>
    </source>
</evidence>
<dbReference type="GO" id="GO:0002953">
    <property type="term" value="F:5'-deoxynucleotidase activity"/>
    <property type="evidence" value="ECO:0007669"/>
    <property type="project" value="UniProtKB-EC"/>
</dbReference>
<comment type="caution">
    <text evidence="17">The sequence shown here is derived from an EMBL/GenBank/DDBJ whole genome shotgun (WGS) entry which is preliminary data.</text>
</comment>
<reference evidence="17" key="1">
    <citation type="submission" date="2023-10" db="EMBL/GenBank/DDBJ databases">
        <title>Genome assemblies of two species of porcelain crab, Petrolisthes cinctipes and Petrolisthes manimaculis (Anomura: Porcellanidae).</title>
        <authorList>
            <person name="Angst P."/>
        </authorList>
    </citation>
    <scope>NUCLEOTIDE SEQUENCE</scope>
    <source>
        <strain evidence="17">PB745_01</strain>
        <tissue evidence="17">Gill</tissue>
    </source>
</reference>
<comment type="cofactor">
    <cofactor evidence="2">
        <name>Mn(2+)</name>
        <dbReference type="ChEBI" id="CHEBI:29035"/>
    </cofactor>
</comment>
<dbReference type="InterPro" id="IPR003607">
    <property type="entry name" value="HD/PDEase_dom"/>
</dbReference>
<name>A0AAE1KH35_PETCI</name>
<evidence type="ECO:0000256" key="9">
    <source>
        <dbReference type="ARBA" id="ARBA00015933"/>
    </source>
</evidence>
<keyword evidence="18" id="KW-1185">Reference proteome</keyword>
<evidence type="ECO:0000256" key="1">
    <source>
        <dbReference type="ARBA" id="ARBA00001638"/>
    </source>
</evidence>
<evidence type="ECO:0000256" key="15">
    <source>
        <dbReference type="SAM" id="Phobius"/>
    </source>
</evidence>
<evidence type="ECO:0000256" key="4">
    <source>
        <dbReference type="ARBA" id="ARBA00001946"/>
    </source>
</evidence>
<dbReference type="InterPro" id="IPR006674">
    <property type="entry name" value="HD_domain"/>
</dbReference>
<dbReference type="PANTHER" id="PTHR11845:SF13">
    <property type="entry name" value="5'-DEOXYNUCLEOTIDASE HDDC2"/>
    <property type="match status" value="1"/>
</dbReference>
<keyword evidence="15" id="KW-0812">Transmembrane</keyword>
<evidence type="ECO:0000256" key="11">
    <source>
        <dbReference type="ARBA" id="ARBA00022801"/>
    </source>
</evidence>
<evidence type="ECO:0000256" key="10">
    <source>
        <dbReference type="ARBA" id="ARBA00022723"/>
    </source>
</evidence>
<keyword evidence="12" id="KW-0460">Magnesium</keyword>
<dbReference type="Gene3D" id="1.10.3210.10">
    <property type="entry name" value="Hypothetical protein af1432"/>
    <property type="match status" value="1"/>
</dbReference>
<evidence type="ECO:0000313" key="17">
    <source>
        <dbReference type="EMBL" id="KAK3872692.1"/>
    </source>
</evidence>
<dbReference type="PANTHER" id="PTHR11845">
    <property type="entry name" value="5'-DEOXYNUCLEOTIDASE HDDC2"/>
    <property type="match status" value="1"/>
</dbReference>
<dbReference type="EC" id="3.1.3.89" evidence="8"/>
<dbReference type="InterPro" id="IPR039356">
    <property type="entry name" value="YfbR/HDDC2"/>
</dbReference>
<evidence type="ECO:0000256" key="13">
    <source>
        <dbReference type="ARBA" id="ARBA00032735"/>
    </source>
</evidence>
<comment type="similarity">
    <text evidence="6">Belongs to the HDDC2 family.</text>
</comment>
<dbReference type="SMART" id="SM00471">
    <property type="entry name" value="HDc"/>
    <property type="match status" value="1"/>
</dbReference>
<dbReference type="SUPFAM" id="SSF109604">
    <property type="entry name" value="HD-domain/PDEase-like"/>
    <property type="match status" value="1"/>
</dbReference>
<gene>
    <name evidence="17" type="ORF">Pcinc_022241</name>
</gene>
<keyword evidence="11" id="KW-0378">Hydrolase</keyword>
<feature type="region of interest" description="Disordered" evidence="14">
    <location>
        <begin position="453"/>
        <end position="475"/>
    </location>
</feature>
<comment type="cofactor">
    <cofactor evidence="4">
        <name>Mg(2+)</name>
        <dbReference type="ChEBI" id="CHEBI:18420"/>
    </cofactor>
</comment>
<protein>
    <recommendedName>
        <fullName evidence="9">5'-deoxynucleotidase HDDC2</fullName>
        <ecNumber evidence="8">3.1.3.89</ecNumber>
    </recommendedName>
    <alternativeName>
        <fullName evidence="13">HD domain-containing protein 2</fullName>
    </alternativeName>
</protein>
<evidence type="ECO:0000313" key="18">
    <source>
        <dbReference type="Proteomes" id="UP001286313"/>
    </source>
</evidence>